<evidence type="ECO:0000256" key="1">
    <source>
        <dbReference type="SAM" id="MobiDB-lite"/>
    </source>
</evidence>
<dbReference type="InterPro" id="IPR009744">
    <property type="entry name" value="VirC1"/>
</dbReference>
<name>A0A8B2NGN2_9HYPH</name>
<sequence>MPCCVFALLRVCPGTHLHLRGHAALRFCGFAALRAYANAPLFCCIFAVLCSKNSALHGAHRHAAPSNERPMKLIAFTSLKGGAGKSTALMAAADAPGLGGLTHRLQAAGTVGPDMEQVEQPGRLREEDWP</sequence>
<evidence type="ECO:0000313" key="3">
    <source>
        <dbReference type="Proteomes" id="UP000249590"/>
    </source>
</evidence>
<feature type="region of interest" description="Disordered" evidence="1">
    <location>
        <begin position="109"/>
        <end position="130"/>
    </location>
</feature>
<proteinExistence type="predicted"/>
<accession>A0A8B2NGN2</accession>
<dbReference type="EMBL" id="QHHQ01000032">
    <property type="protein sequence ID" value="RAH95319.1"/>
    <property type="molecule type" value="Genomic_DNA"/>
</dbReference>
<organism evidence="2 3">
    <name type="scientific">Acuticoccus sediminis</name>
    <dbReference type="NCBI Taxonomy" id="2184697"/>
    <lineage>
        <taxon>Bacteria</taxon>
        <taxon>Pseudomonadati</taxon>
        <taxon>Pseudomonadota</taxon>
        <taxon>Alphaproteobacteria</taxon>
        <taxon>Hyphomicrobiales</taxon>
        <taxon>Amorphaceae</taxon>
        <taxon>Acuticoccus</taxon>
    </lineage>
</organism>
<comment type="caution">
    <text evidence="2">The sequence shown here is derived from an EMBL/GenBank/DDBJ whole genome shotgun (WGS) entry which is preliminary data.</text>
</comment>
<keyword evidence="3" id="KW-1185">Reference proteome</keyword>
<protein>
    <submittedName>
        <fullName evidence="2">Uncharacterized protein</fullName>
    </submittedName>
</protein>
<dbReference type="Proteomes" id="UP000249590">
    <property type="component" value="Unassembled WGS sequence"/>
</dbReference>
<dbReference type="AlphaFoldDB" id="A0A8B2NGN2"/>
<reference evidence="2 3" key="1">
    <citation type="submission" date="2018-05" db="EMBL/GenBank/DDBJ databases">
        <title>Acuticoccus sediminis sp. nov., isolated from deep-sea sediment of Indian Ocean.</title>
        <authorList>
            <person name="Liu X."/>
            <person name="Lai Q."/>
            <person name="Du Y."/>
            <person name="Sun F."/>
            <person name="Zhang X."/>
            <person name="Wang S."/>
            <person name="Shao Z."/>
        </authorList>
    </citation>
    <scope>NUCLEOTIDE SEQUENCE [LARGE SCALE GENOMIC DNA]</scope>
    <source>
        <strain evidence="2 3">PTG4-2</strain>
    </source>
</reference>
<gene>
    <name evidence="2" type="ORF">DLJ53_34420</name>
</gene>
<dbReference type="Pfam" id="PF07015">
    <property type="entry name" value="VirC1"/>
    <property type="match status" value="1"/>
</dbReference>
<evidence type="ECO:0000313" key="2">
    <source>
        <dbReference type="EMBL" id="RAH95319.1"/>
    </source>
</evidence>